<dbReference type="EMBL" id="CP151506">
    <property type="protein sequence ID" value="WZN62671.1"/>
    <property type="molecule type" value="Genomic_DNA"/>
</dbReference>
<proteinExistence type="predicted"/>
<sequence length="140" mass="16165">MERERALRERVYRAFCAPRESFATNDEWNDYLEQREDIAFNLVEGIDQAETEERLRRVEVENADTIAANRAKEVEMEDAARPKASAMQIAEEEPELPEMAGNRAQRQKQLATLASGWSMELVKKRAIQEAFDCLVVPVMF</sequence>
<evidence type="ECO:0000259" key="1">
    <source>
        <dbReference type="Pfam" id="PF06391"/>
    </source>
</evidence>
<name>A0AAX4PA21_9CHLO</name>
<evidence type="ECO:0000313" key="3">
    <source>
        <dbReference type="Proteomes" id="UP001472866"/>
    </source>
</evidence>
<dbReference type="GO" id="GO:0006281">
    <property type="term" value="P:DNA repair"/>
    <property type="evidence" value="ECO:0007669"/>
    <property type="project" value="TreeGrafter"/>
</dbReference>
<accession>A0AAX4PA21</accession>
<reference evidence="2 3" key="1">
    <citation type="submission" date="2024-03" db="EMBL/GenBank/DDBJ databases">
        <title>Complete genome sequence of the green alga Chloropicon roscoffensis RCC1871.</title>
        <authorList>
            <person name="Lemieux C."/>
            <person name="Pombert J.-F."/>
            <person name="Otis C."/>
            <person name="Turmel M."/>
        </authorList>
    </citation>
    <scope>NUCLEOTIDE SEQUENCE [LARGE SCALE GENOMIC DNA]</scope>
    <source>
        <strain evidence="2 3">RCC1871</strain>
    </source>
</reference>
<evidence type="ECO:0000313" key="2">
    <source>
        <dbReference type="EMBL" id="WZN62671.1"/>
    </source>
</evidence>
<dbReference type="PANTHER" id="PTHR12683:SF13">
    <property type="entry name" value="CDK-ACTIVATING KINASE ASSEMBLY FACTOR MAT1"/>
    <property type="match status" value="1"/>
</dbReference>
<dbReference type="Proteomes" id="UP001472866">
    <property type="component" value="Chromosome 06"/>
</dbReference>
<keyword evidence="2" id="KW-0418">Kinase</keyword>
<dbReference type="InterPro" id="IPR015877">
    <property type="entry name" value="MAT1_centre"/>
</dbReference>
<dbReference type="PANTHER" id="PTHR12683">
    <property type="entry name" value="CDK-ACTIVATING KINASE ASSEMBLY FACTOR MAT1"/>
    <property type="match status" value="1"/>
</dbReference>
<dbReference type="GO" id="GO:0005675">
    <property type="term" value="C:transcription factor TFIIH holo complex"/>
    <property type="evidence" value="ECO:0007669"/>
    <property type="project" value="TreeGrafter"/>
</dbReference>
<feature type="domain" description="MAT1 centre" evidence="1">
    <location>
        <begin position="2"/>
        <end position="106"/>
    </location>
</feature>
<keyword evidence="3" id="KW-1185">Reference proteome</keyword>
<protein>
    <submittedName>
        <fullName evidence="2">CDK-activating kinase assembly factor MAT1</fullName>
    </submittedName>
</protein>
<dbReference type="GO" id="GO:0016301">
    <property type="term" value="F:kinase activity"/>
    <property type="evidence" value="ECO:0007669"/>
    <property type="project" value="UniProtKB-KW"/>
</dbReference>
<dbReference type="Pfam" id="PF06391">
    <property type="entry name" value="MAT1"/>
    <property type="match status" value="1"/>
</dbReference>
<gene>
    <name evidence="2" type="ORF">HKI87_06g42130</name>
</gene>
<keyword evidence="2" id="KW-0808">Transferase</keyword>
<dbReference type="GO" id="GO:0006357">
    <property type="term" value="P:regulation of transcription by RNA polymerase II"/>
    <property type="evidence" value="ECO:0007669"/>
    <property type="project" value="TreeGrafter"/>
</dbReference>
<dbReference type="AlphaFoldDB" id="A0AAX4PA21"/>
<organism evidence="2 3">
    <name type="scientific">Chloropicon roscoffensis</name>
    <dbReference type="NCBI Taxonomy" id="1461544"/>
    <lineage>
        <taxon>Eukaryota</taxon>
        <taxon>Viridiplantae</taxon>
        <taxon>Chlorophyta</taxon>
        <taxon>Chloropicophyceae</taxon>
        <taxon>Chloropicales</taxon>
        <taxon>Chloropicaceae</taxon>
        <taxon>Chloropicon</taxon>
    </lineage>
</organism>